<evidence type="ECO:0000313" key="2">
    <source>
        <dbReference type="EMBL" id="AZZ51610.1"/>
    </source>
</evidence>
<dbReference type="SUPFAM" id="SSF51735">
    <property type="entry name" value="NAD(P)-binding Rossmann-fold domains"/>
    <property type="match status" value="1"/>
</dbReference>
<evidence type="ECO:0000259" key="1">
    <source>
        <dbReference type="SMART" id="SM00829"/>
    </source>
</evidence>
<dbReference type="InterPro" id="IPR013154">
    <property type="entry name" value="ADH-like_N"/>
</dbReference>
<dbReference type="Gene3D" id="3.90.180.10">
    <property type="entry name" value="Medium-chain alcohol dehydrogenases, catalytic domain"/>
    <property type="match status" value="1"/>
</dbReference>
<dbReference type="KEGG" id="rfs:C1I64_05820"/>
<protein>
    <submittedName>
        <fullName evidence="2">Zn-dependent oxidoreductase</fullName>
    </submittedName>
</protein>
<dbReference type="SMART" id="SM00829">
    <property type="entry name" value="PKS_ER"/>
    <property type="match status" value="1"/>
</dbReference>
<dbReference type="Gene3D" id="3.40.50.720">
    <property type="entry name" value="NAD(P)-binding Rossmann-like Domain"/>
    <property type="match status" value="1"/>
</dbReference>
<dbReference type="PANTHER" id="PTHR45348:SF2">
    <property type="entry name" value="ZINC-TYPE ALCOHOL DEHYDROGENASE-LIKE PROTEIN C2E1P3.01"/>
    <property type="match status" value="1"/>
</dbReference>
<dbReference type="SUPFAM" id="SSF50129">
    <property type="entry name" value="GroES-like"/>
    <property type="match status" value="1"/>
</dbReference>
<dbReference type="CDD" id="cd08249">
    <property type="entry name" value="enoyl_reductase_like"/>
    <property type="match status" value="1"/>
</dbReference>
<dbReference type="GO" id="GO:0016651">
    <property type="term" value="F:oxidoreductase activity, acting on NAD(P)H"/>
    <property type="evidence" value="ECO:0007669"/>
    <property type="project" value="InterPro"/>
</dbReference>
<name>A0A3T0SZ29_9MICO</name>
<evidence type="ECO:0000313" key="3">
    <source>
        <dbReference type="Proteomes" id="UP000285317"/>
    </source>
</evidence>
<gene>
    <name evidence="2" type="ORF">C1I64_05820</name>
</gene>
<dbReference type="InterPro" id="IPR020843">
    <property type="entry name" value="ER"/>
</dbReference>
<feature type="domain" description="Enoyl reductase (ER)" evidence="1">
    <location>
        <begin position="25"/>
        <end position="383"/>
    </location>
</feature>
<dbReference type="Pfam" id="PF08240">
    <property type="entry name" value="ADH_N"/>
    <property type="match status" value="1"/>
</dbReference>
<dbReference type="EMBL" id="CP028137">
    <property type="protein sequence ID" value="AZZ51610.1"/>
    <property type="molecule type" value="Genomic_DNA"/>
</dbReference>
<dbReference type="Proteomes" id="UP000285317">
    <property type="component" value="Chromosome"/>
</dbReference>
<reference evidence="2 3" key="1">
    <citation type="submission" date="2018-03" db="EMBL/GenBank/DDBJ databases">
        <title>Bacteriophage NCPPB3778 and a type I-E CRISPR drive the evolution of the US Biological Select Agent, Rathayibacter toxicus.</title>
        <authorList>
            <person name="Davis E.W.II."/>
            <person name="Tabima J.F."/>
            <person name="Weisberg A.J."/>
            <person name="Dantas Lopes L."/>
            <person name="Wiseman M.S."/>
            <person name="Wiseman M.S."/>
            <person name="Pupko T."/>
            <person name="Belcher M.S."/>
            <person name="Sechler A.J."/>
            <person name="Tancos M.A."/>
            <person name="Schroeder B.K."/>
            <person name="Murray T.D."/>
            <person name="Luster D.G."/>
            <person name="Schneider W.L."/>
            <person name="Rogers E."/>
            <person name="Andreote F.D."/>
            <person name="Grunwald N.J."/>
            <person name="Putnam M.L."/>
            <person name="Chang J.H."/>
        </authorList>
    </citation>
    <scope>NUCLEOTIDE SEQUENCE [LARGE SCALE GENOMIC DNA]</scope>
    <source>
        <strain evidence="2 3">DSM 15932</strain>
    </source>
</reference>
<proteinExistence type="predicted"/>
<organism evidence="2 3">
    <name type="scientific">Rathayibacter festucae DSM 15932</name>
    <dbReference type="NCBI Taxonomy" id="1328866"/>
    <lineage>
        <taxon>Bacteria</taxon>
        <taxon>Bacillati</taxon>
        <taxon>Actinomycetota</taxon>
        <taxon>Actinomycetes</taxon>
        <taxon>Micrococcales</taxon>
        <taxon>Microbacteriaceae</taxon>
        <taxon>Rathayibacter</taxon>
    </lineage>
</organism>
<sequence>MPSSTGDPLPSNTAALTNSAARLPAPRADLVVGPAALHEPGPGELLVRNRAVAVNPLDELKQWTGDLMYRWLPYPSILGEDVAGEVAAVGPGVDHFAVGDRVVAYAVGMERGRRHDAEGGFQEYTVVRADLAAPIPPQLADEQAVVLPLAVSTAATALFQKDHLALPHPSAEPVATGRTVVVWGGATSVGSNAIQLAVASGHRVVATASSGNHARLRELGADVVVDYRGPSAVEDVVAAIGGAEVAGILAVGTGSAEPCVAVAAATGARRVALASPSVSFGSLPRRAGLSLPFVRTMSRLVGANLRLQLAARRRGIRARYVWGATLMGNEVGPMLWRDHLPSALADGRHRCAPEPEVVGTGLGAVQGALDRLHAGVSARKLVVRL</sequence>
<dbReference type="AlphaFoldDB" id="A0A3T0SZ29"/>
<dbReference type="InterPro" id="IPR011032">
    <property type="entry name" value="GroES-like_sf"/>
</dbReference>
<dbReference type="InterPro" id="IPR047122">
    <property type="entry name" value="Trans-enoyl_RdTase-like"/>
</dbReference>
<dbReference type="InterPro" id="IPR036291">
    <property type="entry name" value="NAD(P)-bd_dom_sf"/>
</dbReference>
<dbReference type="PANTHER" id="PTHR45348">
    <property type="entry name" value="HYPOTHETICAL OXIDOREDUCTASE (EUROFUNG)"/>
    <property type="match status" value="1"/>
</dbReference>
<accession>A0A3T0SZ29</accession>